<evidence type="ECO:0000256" key="2">
    <source>
        <dbReference type="ARBA" id="ARBA00009539"/>
    </source>
</evidence>
<dbReference type="FunFam" id="3.40.430.10:FF:000001">
    <property type="entry name" value="Dihydrofolate reductase"/>
    <property type="match status" value="1"/>
</dbReference>
<name>A0A2S5SW55_9BURK</name>
<comment type="caution">
    <text evidence="10">The sequence shown here is derived from an EMBL/GenBank/DDBJ whole genome shotgun (WGS) entry which is preliminary data.</text>
</comment>
<dbReference type="CDD" id="cd00209">
    <property type="entry name" value="DHFR"/>
    <property type="match status" value="1"/>
</dbReference>
<keyword evidence="6 8" id="KW-0560">Oxidoreductase</keyword>
<dbReference type="GO" id="GO:0005829">
    <property type="term" value="C:cytosol"/>
    <property type="evidence" value="ECO:0007669"/>
    <property type="project" value="TreeGrafter"/>
</dbReference>
<dbReference type="GO" id="GO:0004146">
    <property type="term" value="F:dihydrofolate reductase activity"/>
    <property type="evidence" value="ECO:0007669"/>
    <property type="project" value="UniProtKB-EC"/>
</dbReference>
<dbReference type="InterPro" id="IPR012259">
    <property type="entry name" value="DHFR"/>
</dbReference>
<evidence type="ECO:0000256" key="3">
    <source>
        <dbReference type="ARBA" id="ARBA00012856"/>
    </source>
</evidence>
<evidence type="ECO:0000256" key="5">
    <source>
        <dbReference type="ARBA" id="ARBA00022857"/>
    </source>
</evidence>
<dbReference type="InterPro" id="IPR024072">
    <property type="entry name" value="DHFR-like_dom_sf"/>
</dbReference>
<reference evidence="10 11" key="1">
    <citation type="submission" date="2018-02" db="EMBL/GenBank/DDBJ databases">
        <title>Reclassifiation of [Polyangium] brachysporum DSM 7029 as Guopingzhaonella breviflexa gen. nov., sp. nov., a member of the family Comamonadaceae.</title>
        <authorList>
            <person name="Tang B."/>
        </authorList>
    </citation>
    <scope>NUCLEOTIDE SEQUENCE [LARGE SCALE GENOMIC DNA]</scope>
    <source>
        <strain evidence="10 11">BCRC 80649</strain>
    </source>
</reference>
<keyword evidence="10" id="KW-0418">Kinase</keyword>
<evidence type="ECO:0000313" key="11">
    <source>
        <dbReference type="Proteomes" id="UP000238605"/>
    </source>
</evidence>
<comment type="catalytic activity">
    <reaction evidence="8">
        <text>(6S)-5,6,7,8-tetrahydrofolate + NADP(+) = 7,8-dihydrofolate + NADPH + H(+)</text>
        <dbReference type="Rhea" id="RHEA:15009"/>
        <dbReference type="ChEBI" id="CHEBI:15378"/>
        <dbReference type="ChEBI" id="CHEBI:57451"/>
        <dbReference type="ChEBI" id="CHEBI:57453"/>
        <dbReference type="ChEBI" id="CHEBI:57783"/>
        <dbReference type="ChEBI" id="CHEBI:58349"/>
        <dbReference type="EC" id="1.5.1.3"/>
    </reaction>
</comment>
<evidence type="ECO:0000256" key="7">
    <source>
        <dbReference type="ARBA" id="ARBA00025067"/>
    </source>
</evidence>
<evidence type="ECO:0000256" key="6">
    <source>
        <dbReference type="ARBA" id="ARBA00023002"/>
    </source>
</evidence>
<comment type="similarity">
    <text evidence="2 8">Belongs to the dihydrofolate reductase family.</text>
</comment>
<dbReference type="PIRSF" id="PIRSF000194">
    <property type="entry name" value="DHFR"/>
    <property type="match status" value="1"/>
</dbReference>
<evidence type="ECO:0000313" key="10">
    <source>
        <dbReference type="EMBL" id="PPE66956.1"/>
    </source>
</evidence>
<evidence type="ECO:0000259" key="9">
    <source>
        <dbReference type="PROSITE" id="PS51330"/>
    </source>
</evidence>
<dbReference type="OrthoDB" id="9804315at2"/>
<dbReference type="UniPathway" id="UPA00077">
    <property type="reaction ID" value="UER00158"/>
</dbReference>
<dbReference type="InterPro" id="IPR001796">
    <property type="entry name" value="DHFR_dom"/>
</dbReference>
<keyword evidence="10" id="KW-0808">Transferase</keyword>
<evidence type="ECO:0000256" key="1">
    <source>
        <dbReference type="ARBA" id="ARBA00004903"/>
    </source>
</evidence>
<comment type="pathway">
    <text evidence="1 8">Cofactor biosynthesis; tetrahydrofolate biosynthesis; 5,6,7,8-tetrahydrofolate from 7,8-dihydrofolate: step 1/1.</text>
</comment>
<dbReference type="GO" id="GO:0046655">
    <property type="term" value="P:folic acid metabolic process"/>
    <property type="evidence" value="ECO:0007669"/>
    <property type="project" value="TreeGrafter"/>
</dbReference>
<dbReference type="RefSeq" id="WP_104301783.1">
    <property type="nucleotide sequence ID" value="NZ_PSNX01000004.1"/>
</dbReference>
<dbReference type="PROSITE" id="PS51330">
    <property type="entry name" value="DHFR_2"/>
    <property type="match status" value="1"/>
</dbReference>
<dbReference type="PANTHER" id="PTHR48069">
    <property type="entry name" value="DIHYDROFOLATE REDUCTASE"/>
    <property type="match status" value="1"/>
</dbReference>
<gene>
    <name evidence="10" type="ORF">C1704_05740</name>
</gene>
<keyword evidence="11" id="KW-1185">Reference proteome</keyword>
<keyword evidence="4 8" id="KW-0554">One-carbon metabolism</keyword>
<dbReference type="SUPFAM" id="SSF53597">
    <property type="entry name" value="Dihydrofolate reductase-like"/>
    <property type="match status" value="1"/>
</dbReference>
<dbReference type="Gene3D" id="3.40.430.10">
    <property type="entry name" value="Dihydrofolate Reductase, subunit A"/>
    <property type="match status" value="1"/>
</dbReference>
<evidence type="ECO:0000256" key="4">
    <source>
        <dbReference type="ARBA" id="ARBA00022563"/>
    </source>
</evidence>
<protein>
    <recommendedName>
        <fullName evidence="3 8">Dihydrofolate reductase</fullName>
        <ecNumber evidence="3 8">1.5.1.3</ecNumber>
    </recommendedName>
</protein>
<dbReference type="GO" id="GO:0006730">
    <property type="term" value="P:one-carbon metabolic process"/>
    <property type="evidence" value="ECO:0007669"/>
    <property type="project" value="UniProtKB-KW"/>
</dbReference>
<dbReference type="Proteomes" id="UP000238605">
    <property type="component" value="Unassembled WGS sequence"/>
</dbReference>
<feature type="domain" description="DHFR" evidence="9">
    <location>
        <begin position="11"/>
        <end position="167"/>
    </location>
</feature>
<dbReference type="GO" id="GO:0070401">
    <property type="term" value="F:NADP+ binding"/>
    <property type="evidence" value="ECO:0007669"/>
    <property type="project" value="UniProtKB-ARBA"/>
</dbReference>
<dbReference type="GO" id="GO:0046452">
    <property type="term" value="P:dihydrofolate metabolic process"/>
    <property type="evidence" value="ECO:0007669"/>
    <property type="project" value="TreeGrafter"/>
</dbReference>
<accession>A0A2S5SW55</accession>
<dbReference type="GO" id="GO:0046654">
    <property type="term" value="P:tetrahydrofolate biosynthetic process"/>
    <property type="evidence" value="ECO:0007669"/>
    <property type="project" value="UniProtKB-UniPathway"/>
</dbReference>
<dbReference type="PRINTS" id="PR00070">
    <property type="entry name" value="DHFR"/>
</dbReference>
<sequence length="176" mass="19849">MSQALPPDRPQIALIAAVARNGVIGRNNQLVWHLPEDLQHFKRTTMGCPVLMGRKTYDSIGKPLPGRRNVVITRNIHWEAPGIEEAPSFEAALELLKHATKVYVIGGAQVYAEALPWADELVLTEIDHDFEGDTYFPPWDRSAFAVVSRETHTSPEGWDYHFVTYQRRAPPVPDEP</sequence>
<dbReference type="EC" id="1.5.1.3" evidence="3 8"/>
<dbReference type="AlphaFoldDB" id="A0A2S5SW55"/>
<dbReference type="GO" id="GO:0016301">
    <property type="term" value="F:kinase activity"/>
    <property type="evidence" value="ECO:0007669"/>
    <property type="project" value="UniProtKB-KW"/>
</dbReference>
<dbReference type="Pfam" id="PF00186">
    <property type="entry name" value="DHFR_1"/>
    <property type="match status" value="1"/>
</dbReference>
<dbReference type="PANTHER" id="PTHR48069:SF3">
    <property type="entry name" value="DIHYDROFOLATE REDUCTASE"/>
    <property type="match status" value="1"/>
</dbReference>
<proteinExistence type="inferred from homology"/>
<comment type="function">
    <text evidence="7 8">Key enzyme in folate metabolism. Catalyzes an essential reaction for de novo glycine and purine synthesis, and for DNA precursor synthesis.</text>
</comment>
<dbReference type="EMBL" id="PSNX01000004">
    <property type="protein sequence ID" value="PPE66956.1"/>
    <property type="molecule type" value="Genomic_DNA"/>
</dbReference>
<keyword evidence="5 8" id="KW-0521">NADP</keyword>
<evidence type="ECO:0000256" key="8">
    <source>
        <dbReference type="PIRNR" id="PIRNR000194"/>
    </source>
</evidence>
<organism evidence="10 11">
    <name type="scientific">Caldimonas caldifontis</name>
    <dbReference type="NCBI Taxonomy" id="1452508"/>
    <lineage>
        <taxon>Bacteria</taxon>
        <taxon>Pseudomonadati</taxon>
        <taxon>Pseudomonadota</taxon>
        <taxon>Betaproteobacteria</taxon>
        <taxon>Burkholderiales</taxon>
        <taxon>Sphaerotilaceae</taxon>
        <taxon>Caldimonas</taxon>
    </lineage>
</organism>